<evidence type="ECO:0000256" key="4">
    <source>
        <dbReference type="SAM" id="MobiDB-lite"/>
    </source>
</evidence>
<keyword evidence="8" id="KW-1185">Reference proteome</keyword>
<evidence type="ECO:0000256" key="3">
    <source>
        <dbReference type="ARBA" id="ARBA00022729"/>
    </source>
</evidence>
<dbReference type="PANTHER" id="PTHR46847:SF1">
    <property type="entry name" value="D-ALLOSE-BINDING PERIPLASMIC PROTEIN-RELATED"/>
    <property type="match status" value="1"/>
</dbReference>
<feature type="domain" description="Periplasmic binding protein" evidence="6">
    <location>
        <begin position="6"/>
        <end position="245"/>
    </location>
</feature>
<evidence type="ECO:0000256" key="1">
    <source>
        <dbReference type="ARBA" id="ARBA00004196"/>
    </source>
</evidence>
<dbReference type="InterPro" id="IPR028082">
    <property type="entry name" value="Peripla_BP_I"/>
</dbReference>
<accession>A0ABQ6JLZ6</accession>
<dbReference type="Gene3D" id="3.40.50.2300">
    <property type="match status" value="2"/>
</dbReference>
<feature type="compositionally biased region" description="Basic residues" evidence="4">
    <location>
        <begin position="294"/>
        <end position="307"/>
    </location>
</feature>
<comment type="subcellular location">
    <subcellularLocation>
        <location evidence="1">Cell envelope</location>
    </subcellularLocation>
</comment>
<comment type="similarity">
    <text evidence="2">Belongs to the bacterial solute-binding protein 2 family.</text>
</comment>
<protein>
    <recommendedName>
        <fullName evidence="9">ABC transporter domain-containing protein</fullName>
    </recommendedName>
</protein>
<sequence length="409" mass="42654">MKQAGSQAKAQSVDLLPAVNADADAAKQSTDVQTLIGRGVKGLIVVPVDSKAIVPAIKQANAKNIPVVTVDLGADSGKIAMIVRADNVYMGTAGCEYMGKQAAGKGTVLNLQGDLATQNGQDRSKGFTECMSSKFPGITVVSKPMKWAPEECATQAQTVLSTQKIDGIFEGSESVCLASVQKVLTTQKKDAKVGESGHITVVGIDGSPAGLDAIRAGQMDAIISQPLDLYAKYGIQYVKDAMAGKTFTAGKTDHDSTIVQNGESLEDQRPRRPSPRRTWTTTPCGATGPDPQAHGRRGGPGRPRAHRTSTEEQQMTEAIVVDDVSKSFGPTRALADVSLSIAQGESRALIGKNGAGKSTLMSILTGLVAPDSGSVRVLGATGAATSPRSAASTSAARWCRRPAPRRTSR</sequence>
<dbReference type="CDD" id="cd01536">
    <property type="entry name" value="PBP1_ABC_sugar_binding-like"/>
    <property type="match status" value="1"/>
</dbReference>
<dbReference type="InterPro" id="IPR027417">
    <property type="entry name" value="P-loop_NTPase"/>
</dbReference>
<name>A0ABQ6JLZ6_9ACTN</name>
<gene>
    <name evidence="7" type="ORF">GCM10025868_36090</name>
</gene>
<feature type="compositionally biased region" description="Basic residues" evidence="4">
    <location>
        <begin position="398"/>
        <end position="409"/>
    </location>
</feature>
<evidence type="ECO:0000259" key="6">
    <source>
        <dbReference type="Pfam" id="PF13407"/>
    </source>
</evidence>
<evidence type="ECO:0000313" key="8">
    <source>
        <dbReference type="Proteomes" id="UP001157017"/>
    </source>
</evidence>
<dbReference type="InterPro" id="IPR025997">
    <property type="entry name" value="SBP_2_dom"/>
</dbReference>
<keyword evidence="3" id="KW-0732">Signal</keyword>
<feature type="domain" description="ABC transporter" evidence="5">
    <location>
        <begin position="334"/>
        <end position="381"/>
    </location>
</feature>
<evidence type="ECO:0000256" key="2">
    <source>
        <dbReference type="ARBA" id="ARBA00007639"/>
    </source>
</evidence>
<proteinExistence type="inferred from homology"/>
<dbReference type="EMBL" id="BSUZ01000001">
    <property type="protein sequence ID" value="GMA88359.1"/>
    <property type="molecule type" value="Genomic_DNA"/>
</dbReference>
<dbReference type="Pfam" id="PF13407">
    <property type="entry name" value="Peripla_BP_4"/>
    <property type="match status" value="1"/>
</dbReference>
<dbReference type="Gene3D" id="3.40.50.300">
    <property type="entry name" value="P-loop containing nucleotide triphosphate hydrolases"/>
    <property type="match status" value="1"/>
</dbReference>
<dbReference type="SUPFAM" id="SSF52540">
    <property type="entry name" value="P-loop containing nucleoside triphosphate hydrolases"/>
    <property type="match status" value="1"/>
</dbReference>
<feature type="compositionally biased region" description="Low complexity" evidence="4">
    <location>
        <begin position="381"/>
        <end position="397"/>
    </location>
</feature>
<dbReference type="Pfam" id="PF00005">
    <property type="entry name" value="ABC_tran"/>
    <property type="match status" value="1"/>
</dbReference>
<organism evidence="7 8">
    <name type="scientific">Angustibacter aerolatus</name>
    <dbReference type="NCBI Taxonomy" id="1162965"/>
    <lineage>
        <taxon>Bacteria</taxon>
        <taxon>Bacillati</taxon>
        <taxon>Actinomycetota</taxon>
        <taxon>Actinomycetes</taxon>
        <taxon>Kineosporiales</taxon>
        <taxon>Kineosporiaceae</taxon>
    </lineage>
</organism>
<evidence type="ECO:0000259" key="5">
    <source>
        <dbReference type="Pfam" id="PF00005"/>
    </source>
</evidence>
<comment type="caution">
    <text evidence="7">The sequence shown here is derived from an EMBL/GenBank/DDBJ whole genome shotgun (WGS) entry which is preliminary data.</text>
</comment>
<reference evidence="8" key="1">
    <citation type="journal article" date="2019" name="Int. J. Syst. Evol. Microbiol.">
        <title>The Global Catalogue of Microorganisms (GCM) 10K type strain sequencing project: providing services to taxonomists for standard genome sequencing and annotation.</title>
        <authorList>
            <consortium name="The Broad Institute Genomics Platform"/>
            <consortium name="The Broad Institute Genome Sequencing Center for Infectious Disease"/>
            <person name="Wu L."/>
            <person name="Ma J."/>
        </authorList>
    </citation>
    <scope>NUCLEOTIDE SEQUENCE [LARGE SCALE GENOMIC DNA]</scope>
    <source>
        <strain evidence="8">NBRC 108730</strain>
    </source>
</reference>
<evidence type="ECO:0000313" key="7">
    <source>
        <dbReference type="EMBL" id="GMA88359.1"/>
    </source>
</evidence>
<feature type="region of interest" description="Disordered" evidence="4">
    <location>
        <begin position="381"/>
        <end position="409"/>
    </location>
</feature>
<dbReference type="SUPFAM" id="SSF53822">
    <property type="entry name" value="Periplasmic binding protein-like I"/>
    <property type="match status" value="1"/>
</dbReference>
<feature type="region of interest" description="Disordered" evidence="4">
    <location>
        <begin position="248"/>
        <end position="313"/>
    </location>
</feature>
<evidence type="ECO:0008006" key="9">
    <source>
        <dbReference type="Google" id="ProtNLM"/>
    </source>
</evidence>
<dbReference type="PANTHER" id="PTHR46847">
    <property type="entry name" value="D-ALLOSE-BINDING PERIPLASMIC PROTEIN-RELATED"/>
    <property type="match status" value="1"/>
</dbReference>
<dbReference type="InterPro" id="IPR003439">
    <property type="entry name" value="ABC_transporter-like_ATP-bd"/>
</dbReference>
<dbReference type="Proteomes" id="UP001157017">
    <property type="component" value="Unassembled WGS sequence"/>
</dbReference>